<evidence type="ECO:0000256" key="7">
    <source>
        <dbReference type="ARBA" id="ARBA00022801"/>
    </source>
</evidence>
<evidence type="ECO:0000256" key="9">
    <source>
        <dbReference type="ARBA" id="ARBA00023204"/>
    </source>
</evidence>
<keyword evidence="4" id="KW-0235">DNA replication</keyword>
<dbReference type="Gene3D" id="3.90.79.10">
    <property type="entry name" value="Nucleoside Triphosphate Pyrophosphohydrolase"/>
    <property type="match status" value="1"/>
</dbReference>
<feature type="binding site" evidence="12">
    <location>
        <begin position="35"/>
        <end position="38"/>
    </location>
    <ligand>
        <name>8-oxo-dGTP</name>
        <dbReference type="ChEBI" id="CHEBI:77896"/>
    </ligand>
</feature>
<evidence type="ECO:0000256" key="8">
    <source>
        <dbReference type="ARBA" id="ARBA00022842"/>
    </source>
</evidence>
<evidence type="ECO:0000256" key="12">
    <source>
        <dbReference type="PIRSR" id="PIRSR603561-1"/>
    </source>
</evidence>
<dbReference type="SUPFAM" id="SSF55811">
    <property type="entry name" value="Nudix"/>
    <property type="match status" value="1"/>
</dbReference>
<keyword evidence="5 13" id="KW-0479">Metal-binding</keyword>
<evidence type="ECO:0000313" key="17">
    <source>
        <dbReference type="Proteomes" id="UP000219252"/>
    </source>
</evidence>
<evidence type="ECO:0000256" key="13">
    <source>
        <dbReference type="PIRSR" id="PIRSR603561-2"/>
    </source>
</evidence>
<dbReference type="NCBIfam" id="TIGR00586">
    <property type="entry name" value="mutt"/>
    <property type="match status" value="1"/>
</dbReference>
<dbReference type="GO" id="GO:0044715">
    <property type="term" value="F:8-oxo-dGDP phosphatase activity"/>
    <property type="evidence" value="ECO:0007669"/>
    <property type="project" value="TreeGrafter"/>
</dbReference>
<organism evidence="16 17">
    <name type="scientific">Ureibacillus acetophenoni</name>
    <dbReference type="NCBI Taxonomy" id="614649"/>
    <lineage>
        <taxon>Bacteria</taxon>
        <taxon>Bacillati</taxon>
        <taxon>Bacillota</taxon>
        <taxon>Bacilli</taxon>
        <taxon>Bacillales</taxon>
        <taxon>Caryophanaceae</taxon>
        <taxon>Ureibacillus</taxon>
    </lineage>
</organism>
<evidence type="ECO:0000256" key="1">
    <source>
        <dbReference type="ARBA" id="ARBA00001946"/>
    </source>
</evidence>
<dbReference type="InterPro" id="IPR047127">
    <property type="entry name" value="MutT-like"/>
</dbReference>
<keyword evidence="6" id="KW-0227">DNA damage</keyword>
<dbReference type="InterPro" id="IPR015797">
    <property type="entry name" value="NUDIX_hydrolase-like_dom_sf"/>
</dbReference>
<sequence length="132" mass="14801">MKKTVHVVGAIIENENNEIFCALRGLEMSLAGYWEFPGGKIEAGETPEQALAREIREEFNCSIEVGDKVEDTIYEYENVIVRLETYKAKLIEGQPVAVEHADTRWVSRKEITGLNFAPADVPAVKKIEFGNS</sequence>
<dbReference type="OrthoDB" id="9810648at2"/>
<dbReference type="CDD" id="cd03425">
    <property type="entry name" value="NUDIX_MutT_NudA_like"/>
    <property type="match status" value="1"/>
</dbReference>
<dbReference type="Pfam" id="PF00293">
    <property type="entry name" value="NUDIX"/>
    <property type="match status" value="1"/>
</dbReference>
<dbReference type="AlphaFoldDB" id="A0A285ULG5"/>
<dbReference type="GO" id="GO:0035539">
    <property type="term" value="F:8-oxo-7,8-dihydrodeoxyguanosine triphosphate pyrophosphatase activity"/>
    <property type="evidence" value="ECO:0007669"/>
    <property type="project" value="UniProtKB-EC"/>
</dbReference>
<keyword evidence="3" id="KW-0515">Mutator protein</keyword>
<evidence type="ECO:0000313" key="16">
    <source>
        <dbReference type="EMBL" id="SOC41466.1"/>
    </source>
</evidence>
<dbReference type="InterPro" id="IPR000086">
    <property type="entry name" value="NUDIX_hydrolase_dom"/>
</dbReference>
<dbReference type="GO" id="GO:0008413">
    <property type="term" value="F:8-oxo-7,8-dihydroguanosine triphosphate pyrophosphatase activity"/>
    <property type="evidence" value="ECO:0007669"/>
    <property type="project" value="InterPro"/>
</dbReference>
<feature type="binding site" evidence="13">
    <location>
        <position position="58"/>
    </location>
    <ligand>
        <name>Mg(2+)</name>
        <dbReference type="ChEBI" id="CHEBI:18420"/>
    </ligand>
</feature>
<dbReference type="GO" id="GO:0046872">
    <property type="term" value="F:metal ion binding"/>
    <property type="evidence" value="ECO:0007669"/>
    <property type="project" value="UniProtKB-KW"/>
</dbReference>
<keyword evidence="8 13" id="KW-0460">Magnesium</keyword>
<gene>
    <name evidence="16" type="ORF">SAMN05877842_11077</name>
</gene>
<dbReference type="GO" id="GO:0044716">
    <property type="term" value="F:8-oxo-GDP phosphatase activity"/>
    <property type="evidence" value="ECO:0007669"/>
    <property type="project" value="TreeGrafter"/>
</dbReference>
<dbReference type="EMBL" id="OBQC01000010">
    <property type="protein sequence ID" value="SOC41466.1"/>
    <property type="molecule type" value="Genomic_DNA"/>
</dbReference>
<dbReference type="PRINTS" id="PR00502">
    <property type="entry name" value="NUDIXFAMILY"/>
</dbReference>
<evidence type="ECO:0000256" key="4">
    <source>
        <dbReference type="ARBA" id="ARBA00022705"/>
    </source>
</evidence>
<dbReference type="EC" id="3.6.1.55" evidence="11"/>
<keyword evidence="9" id="KW-0234">DNA repair</keyword>
<feature type="binding site" evidence="12">
    <location>
        <position position="24"/>
    </location>
    <ligand>
        <name>8-oxo-dGTP</name>
        <dbReference type="ChEBI" id="CHEBI:77896"/>
    </ligand>
</feature>
<dbReference type="PROSITE" id="PS51462">
    <property type="entry name" value="NUDIX"/>
    <property type="match status" value="1"/>
</dbReference>
<accession>A0A285ULG5</accession>
<proteinExistence type="inferred from homology"/>
<dbReference type="InterPro" id="IPR003561">
    <property type="entry name" value="Mutator_MutT"/>
</dbReference>
<dbReference type="RefSeq" id="WP_097150116.1">
    <property type="nucleotide sequence ID" value="NZ_OBQC01000010.1"/>
</dbReference>
<comment type="similarity">
    <text evidence="2 14">Belongs to the Nudix hydrolase family.</text>
</comment>
<evidence type="ECO:0000256" key="10">
    <source>
        <dbReference type="ARBA" id="ARBA00035861"/>
    </source>
</evidence>
<keyword evidence="7 14" id="KW-0378">Hydrolase</keyword>
<evidence type="ECO:0000256" key="5">
    <source>
        <dbReference type="ARBA" id="ARBA00022723"/>
    </source>
</evidence>
<comment type="cofactor">
    <cofactor evidence="1 13">
        <name>Mg(2+)</name>
        <dbReference type="ChEBI" id="CHEBI:18420"/>
    </cofactor>
</comment>
<reference evidence="17" key="1">
    <citation type="submission" date="2017-08" db="EMBL/GenBank/DDBJ databases">
        <authorList>
            <person name="Varghese N."/>
            <person name="Submissions S."/>
        </authorList>
    </citation>
    <scope>NUCLEOTIDE SEQUENCE [LARGE SCALE GENOMIC DNA]</scope>
    <source>
        <strain evidence="17">JC23</strain>
    </source>
</reference>
<dbReference type="PANTHER" id="PTHR47707:SF1">
    <property type="entry name" value="NUDIX HYDROLASE FAMILY PROTEIN"/>
    <property type="match status" value="1"/>
</dbReference>
<feature type="domain" description="Nudix hydrolase" evidence="15">
    <location>
        <begin position="3"/>
        <end position="129"/>
    </location>
</feature>
<keyword evidence="17" id="KW-1185">Reference proteome</keyword>
<dbReference type="PANTHER" id="PTHR47707">
    <property type="entry name" value="8-OXO-DGTP DIPHOSPHATASE"/>
    <property type="match status" value="1"/>
</dbReference>
<dbReference type="InterPro" id="IPR020476">
    <property type="entry name" value="Nudix_hydrolase"/>
</dbReference>
<dbReference type="Proteomes" id="UP000219252">
    <property type="component" value="Unassembled WGS sequence"/>
</dbReference>
<dbReference type="GO" id="GO:0006281">
    <property type="term" value="P:DNA repair"/>
    <property type="evidence" value="ECO:0007669"/>
    <property type="project" value="UniProtKB-KW"/>
</dbReference>
<feature type="binding site" evidence="13">
    <location>
        <position position="38"/>
    </location>
    <ligand>
        <name>Mg(2+)</name>
        <dbReference type="ChEBI" id="CHEBI:18420"/>
    </ligand>
</feature>
<evidence type="ECO:0000259" key="15">
    <source>
        <dbReference type="PROSITE" id="PS51462"/>
    </source>
</evidence>
<protein>
    <recommendedName>
        <fullName evidence="11">8-oxo-dGTP diphosphatase</fullName>
        <ecNumber evidence="11">3.6.1.55</ecNumber>
    </recommendedName>
</protein>
<name>A0A285ULG5_9BACL</name>
<dbReference type="PROSITE" id="PS00893">
    <property type="entry name" value="NUDIX_BOX"/>
    <property type="match status" value="1"/>
</dbReference>
<evidence type="ECO:0000256" key="2">
    <source>
        <dbReference type="ARBA" id="ARBA00005582"/>
    </source>
</evidence>
<dbReference type="InterPro" id="IPR020084">
    <property type="entry name" value="NUDIX_hydrolase_CS"/>
</dbReference>
<evidence type="ECO:0000256" key="3">
    <source>
        <dbReference type="ARBA" id="ARBA00022457"/>
    </source>
</evidence>
<evidence type="ECO:0000256" key="11">
    <source>
        <dbReference type="ARBA" id="ARBA00038905"/>
    </source>
</evidence>
<evidence type="ECO:0000256" key="14">
    <source>
        <dbReference type="RuleBase" id="RU003476"/>
    </source>
</evidence>
<dbReference type="GO" id="GO:0006260">
    <property type="term" value="P:DNA replication"/>
    <property type="evidence" value="ECO:0007669"/>
    <property type="project" value="UniProtKB-KW"/>
</dbReference>
<evidence type="ECO:0000256" key="6">
    <source>
        <dbReference type="ARBA" id="ARBA00022763"/>
    </source>
</evidence>
<comment type="catalytic activity">
    <reaction evidence="10">
        <text>8-oxo-dGTP + H2O = 8-oxo-dGMP + diphosphate + H(+)</text>
        <dbReference type="Rhea" id="RHEA:31575"/>
        <dbReference type="ChEBI" id="CHEBI:15377"/>
        <dbReference type="ChEBI" id="CHEBI:15378"/>
        <dbReference type="ChEBI" id="CHEBI:33019"/>
        <dbReference type="ChEBI" id="CHEBI:63224"/>
        <dbReference type="ChEBI" id="CHEBI:77896"/>
        <dbReference type="EC" id="3.6.1.55"/>
    </reaction>
</comment>